<dbReference type="InterPro" id="IPR006179">
    <property type="entry name" value="5_nucleotidase/apyrase"/>
</dbReference>
<evidence type="ECO:0000256" key="3">
    <source>
        <dbReference type="SAM" id="MobiDB-lite"/>
    </source>
</evidence>
<dbReference type="PANTHER" id="PTHR11575:SF24">
    <property type="entry name" value="5'-NUCLEOTIDASE"/>
    <property type="match status" value="1"/>
</dbReference>
<sequence>MKRNTVRTLLLSVSLLFASAASVGAADGANLSGNTTPAKGTNTTVTIFHTNDVHSRAEETKDNIGYAKLAAVVKQHEAANPNTLLVDTGDALHGQIFANLARGESIVRTMNAVGYDAMTPGNHDFNYGYERLVELSKTAQFPVISANVKKADGSRLLAPYVIKEVGGIRIGIFGLTTPETAYKTHPNNVKGITFTDPAAEAKAIVSELKDKVDVIAASLHLGIDQSSADTSVKIAEQVPEIDLIIDGHSHSELPTGMRVGDVLIAQTGEYGKNLGKIELTFEGPELVGKAASLLNRQAFDSVPADKAVEDVINSTKQGQSAALAEVVGNSGAKLVGDREVVRKGESNLGNLIADAMLDETGADAAITNGGGIRDSIAAGSITKGQVITVLPFGNYIQTKKVKGSDIKAALEHGVSSYPEAAGSFPQIAGMTYSINPDQPAGQRVNSVQVKGEPLDLNKEYTLATNDFMAAGGDGYKMFKDYPLAGDFSSLEEALIKYIQKKGSVQPVIEGRITVKAAAGSAPAPRPMPVPAPKAGPKPLPAQPQPEQGEVYIVQPGDSLWKIGLRHHATWQQLQQLNRLTNPNRIYPGQKLLVPAG</sequence>
<dbReference type="SUPFAM" id="SSF56300">
    <property type="entry name" value="Metallo-dependent phosphatases"/>
    <property type="match status" value="1"/>
</dbReference>
<dbReference type="Proteomes" id="UP000214746">
    <property type="component" value="Unassembled WGS sequence"/>
</dbReference>
<evidence type="ECO:0000256" key="1">
    <source>
        <dbReference type="ARBA" id="ARBA00022729"/>
    </source>
</evidence>
<reference evidence="5" key="1">
    <citation type="submission" date="2018-06" db="EMBL/GenBank/DDBJ databases">
        <title>Paenibacillus xerothermodurans sp. nov. an extremely dry heat resistant spore forming bacterium isolated from the soil of Cape Canaveral, Florida.</title>
        <authorList>
            <person name="Seuylemezian A."/>
            <person name="Kaur N."/>
            <person name="Patil P."/>
            <person name="Patil P."/>
            <person name="Mayilraj S."/>
            <person name="Vaishampayan P."/>
        </authorList>
    </citation>
    <scope>NUCLEOTIDE SEQUENCE [LARGE SCALE GENOMIC DNA]</scope>
    <source>
        <strain evidence="5">ATCC 27380</strain>
    </source>
</reference>
<feature type="domain" description="LysM" evidence="4">
    <location>
        <begin position="549"/>
        <end position="593"/>
    </location>
</feature>
<dbReference type="PROSITE" id="PS51782">
    <property type="entry name" value="LYSM"/>
    <property type="match status" value="1"/>
</dbReference>
<feature type="region of interest" description="Disordered" evidence="3">
    <location>
        <begin position="517"/>
        <end position="544"/>
    </location>
</feature>
<dbReference type="SUPFAM" id="SSF54106">
    <property type="entry name" value="LysM domain"/>
    <property type="match status" value="1"/>
</dbReference>
<dbReference type="Pfam" id="PF02872">
    <property type="entry name" value="5_nucleotid_C"/>
    <property type="match status" value="1"/>
</dbReference>
<organism evidence="5 6">
    <name type="scientific">Paenibacillus xerothermodurans</name>
    <dbReference type="NCBI Taxonomy" id="1977292"/>
    <lineage>
        <taxon>Bacteria</taxon>
        <taxon>Bacillati</taxon>
        <taxon>Bacillota</taxon>
        <taxon>Bacilli</taxon>
        <taxon>Bacillales</taxon>
        <taxon>Paenibacillaceae</taxon>
        <taxon>Paenibacillus</taxon>
    </lineage>
</organism>
<dbReference type="InterPro" id="IPR008334">
    <property type="entry name" value="5'-Nucleotdase_C"/>
</dbReference>
<accession>A0A2W1N9S2</accession>
<dbReference type="CDD" id="cd00118">
    <property type="entry name" value="LysM"/>
    <property type="match status" value="1"/>
</dbReference>
<dbReference type="GO" id="GO:0009166">
    <property type="term" value="P:nucleotide catabolic process"/>
    <property type="evidence" value="ECO:0007669"/>
    <property type="project" value="InterPro"/>
</dbReference>
<keyword evidence="6" id="KW-1185">Reference proteome</keyword>
<comment type="caution">
    <text evidence="5">The sequence shown here is derived from an EMBL/GenBank/DDBJ whole genome shotgun (WGS) entry which is preliminary data.</text>
</comment>
<evidence type="ECO:0000313" key="5">
    <source>
        <dbReference type="EMBL" id="PZE21399.1"/>
    </source>
</evidence>
<dbReference type="EMBL" id="NHRJ02000003">
    <property type="protein sequence ID" value="PZE21399.1"/>
    <property type="molecule type" value="Genomic_DNA"/>
</dbReference>
<keyword evidence="2" id="KW-0378">Hydrolase</keyword>
<dbReference type="InterPro" id="IPR036779">
    <property type="entry name" value="LysM_dom_sf"/>
</dbReference>
<dbReference type="Pfam" id="PF00149">
    <property type="entry name" value="Metallophos"/>
    <property type="match status" value="1"/>
</dbReference>
<dbReference type="GO" id="GO:0000166">
    <property type="term" value="F:nucleotide binding"/>
    <property type="evidence" value="ECO:0007669"/>
    <property type="project" value="UniProtKB-KW"/>
</dbReference>
<dbReference type="RefSeq" id="WP_089199595.1">
    <property type="nucleotide sequence ID" value="NZ_NHRJ02000003.1"/>
</dbReference>
<dbReference type="PRINTS" id="PR01607">
    <property type="entry name" value="APYRASEFAMLY"/>
</dbReference>
<feature type="signal peptide" evidence="2">
    <location>
        <begin position="1"/>
        <end position="25"/>
    </location>
</feature>
<gene>
    <name evidence="5" type="ORF">CBW46_008565</name>
</gene>
<comment type="similarity">
    <text evidence="2">Belongs to the 5'-nucleotidase family.</text>
</comment>
<keyword evidence="2" id="KW-0547">Nucleotide-binding</keyword>
<dbReference type="InterPro" id="IPR018392">
    <property type="entry name" value="LysM"/>
</dbReference>
<keyword evidence="1 2" id="KW-0732">Signal</keyword>
<dbReference type="Gene3D" id="3.10.350.10">
    <property type="entry name" value="LysM domain"/>
    <property type="match status" value="1"/>
</dbReference>
<dbReference type="OrthoDB" id="9801679at2"/>
<dbReference type="InterPro" id="IPR036907">
    <property type="entry name" value="5'-Nucleotdase_C_sf"/>
</dbReference>
<feature type="compositionally biased region" description="Pro residues" evidence="3">
    <location>
        <begin position="523"/>
        <end position="543"/>
    </location>
</feature>
<dbReference type="Gene3D" id="3.60.21.10">
    <property type="match status" value="1"/>
</dbReference>
<evidence type="ECO:0000313" key="6">
    <source>
        <dbReference type="Proteomes" id="UP000214746"/>
    </source>
</evidence>
<dbReference type="Pfam" id="PF01476">
    <property type="entry name" value="LysM"/>
    <property type="match status" value="1"/>
</dbReference>
<proteinExistence type="inferred from homology"/>
<feature type="chain" id="PRO_5039761191" evidence="2">
    <location>
        <begin position="26"/>
        <end position="596"/>
    </location>
</feature>
<dbReference type="PANTHER" id="PTHR11575">
    <property type="entry name" value="5'-NUCLEOTIDASE-RELATED"/>
    <property type="match status" value="1"/>
</dbReference>
<name>A0A2W1N9S2_PAEXE</name>
<dbReference type="InterPro" id="IPR004843">
    <property type="entry name" value="Calcineurin-like_PHP"/>
</dbReference>
<dbReference type="InterPro" id="IPR029052">
    <property type="entry name" value="Metallo-depent_PP-like"/>
</dbReference>
<evidence type="ECO:0000256" key="2">
    <source>
        <dbReference type="RuleBase" id="RU362119"/>
    </source>
</evidence>
<protein>
    <submittedName>
        <fullName evidence="5">LysM peptidoglycan-binding domain-containing protein</fullName>
    </submittedName>
</protein>
<dbReference type="AlphaFoldDB" id="A0A2W1N9S2"/>
<dbReference type="Gene3D" id="3.90.780.10">
    <property type="entry name" value="5'-Nucleotidase, C-terminal domain"/>
    <property type="match status" value="1"/>
</dbReference>
<dbReference type="CDD" id="cd00845">
    <property type="entry name" value="MPP_UshA_N_like"/>
    <property type="match status" value="1"/>
</dbReference>
<dbReference type="GO" id="GO:0016787">
    <property type="term" value="F:hydrolase activity"/>
    <property type="evidence" value="ECO:0007669"/>
    <property type="project" value="UniProtKB-KW"/>
</dbReference>
<dbReference type="SUPFAM" id="SSF55816">
    <property type="entry name" value="5'-nucleotidase (syn. UDP-sugar hydrolase), C-terminal domain"/>
    <property type="match status" value="1"/>
</dbReference>
<evidence type="ECO:0000259" key="4">
    <source>
        <dbReference type="PROSITE" id="PS51782"/>
    </source>
</evidence>
<dbReference type="SMART" id="SM00257">
    <property type="entry name" value="LysM"/>
    <property type="match status" value="1"/>
</dbReference>